<evidence type="ECO:0000313" key="6">
    <source>
        <dbReference type="EMBL" id="SON51419.1"/>
    </source>
</evidence>
<dbReference type="Gene3D" id="2.40.37.10">
    <property type="entry name" value="Lyase, Ornithine Decarboxylase, Chain A, domain 1"/>
    <property type="match status" value="1"/>
</dbReference>
<dbReference type="Pfam" id="PF02784">
    <property type="entry name" value="Orn_Arg_deC_N"/>
    <property type="match status" value="1"/>
</dbReference>
<sequence>MPNVPHKIKHAILDVKETSSDPIALFIYDLADLQDHIRQLMSHLPENVELYYAIKANSDKQILDTLAPWVNGFEISSGGEIHQISQCNQAVPFVFSGPGKLDSELEDAITNNVQAIHIESLSEIKRLQTISARLNKTQEVFIRINPTLPGTLQSRLTMAGKATPFGIDEVDLKRAIDAVEDSKNLSLKGFHIHAMSHQQSLDKHKTLIDFYLSRWPEWKAMSTQPKNITHLNVGGGMGVNYLNEEQFNWFDFCQYLDNALAIMTDIPILRFEPGRFITAFCGYYVIEVLDKKSSHGQAFLVCRGGTHQFRLPAAQGHNHPIMHLACEPSNIYEVPLESSWTVVGQLCTPKDILSRNVQLNNVNIGDVLVLPLAGAYGYNISHINFLCHPQPQIRYLPVERSHKETA</sequence>
<dbReference type="GO" id="GO:0008836">
    <property type="term" value="F:diaminopimelate decarboxylase activity"/>
    <property type="evidence" value="ECO:0007669"/>
    <property type="project" value="TreeGrafter"/>
</dbReference>
<feature type="active site" description="Proton donor" evidence="4">
    <location>
        <position position="347"/>
    </location>
</feature>
<dbReference type="KEGG" id="vta:A3472"/>
<gene>
    <name evidence="6" type="ORF">VTAP4600_A3472</name>
</gene>
<dbReference type="PROSITE" id="PS00879">
    <property type="entry name" value="ODR_DC_2_2"/>
    <property type="match status" value="1"/>
</dbReference>
<evidence type="ECO:0000256" key="4">
    <source>
        <dbReference type="PIRSR" id="PIRSR600183-50"/>
    </source>
</evidence>
<feature type="modified residue" description="N6-(pyridoxal phosphate)lysine" evidence="4">
    <location>
        <position position="55"/>
    </location>
</feature>
<dbReference type="GO" id="GO:0009089">
    <property type="term" value="P:lysine biosynthetic process via diaminopimelate"/>
    <property type="evidence" value="ECO:0007669"/>
    <property type="project" value="TreeGrafter"/>
</dbReference>
<dbReference type="InterPro" id="IPR022644">
    <property type="entry name" value="De-COase2_N"/>
</dbReference>
<accession>A0A2N8ZHN5</accession>
<feature type="domain" description="Orn/DAP/Arg decarboxylase 2 N-terminal" evidence="5">
    <location>
        <begin position="31"/>
        <end position="279"/>
    </location>
</feature>
<reference evidence="6 7" key="1">
    <citation type="submission" date="2017-10" db="EMBL/GenBank/DDBJ databases">
        <authorList>
            <person name="Banno H."/>
            <person name="Chua N.-H."/>
        </authorList>
    </citation>
    <scope>NUCLEOTIDE SEQUENCE [LARGE SCALE GENOMIC DNA]</scope>
    <source>
        <strain evidence="6">Vibrio tapetis CECT4600</strain>
    </source>
</reference>
<evidence type="ECO:0000256" key="3">
    <source>
        <dbReference type="ARBA" id="ARBA00022898"/>
    </source>
</evidence>
<dbReference type="PANTHER" id="PTHR43727:SF2">
    <property type="entry name" value="GROUP IV DECARBOXYLASE"/>
    <property type="match status" value="1"/>
</dbReference>
<evidence type="ECO:0000256" key="1">
    <source>
        <dbReference type="ARBA" id="ARBA00001933"/>
    </source>
</evidence>
<comment type="cofactor">
    <cofactor evidence="1 4">
        <name>pyridoxal 5'-phosphate</name>
        <dbReference type="ChEBI" id="CHEBI:597326"/>
    </cofactor>
</comment>
<dbReference type="InterPro" id="IPR009006">
    <property type="entry name" value="Ala_racemase/Decarboxylase_C"/>
</dbReference>
<dbReference type="InterPro" id="IPR000183">
    <property type="entry name" value="Orn/DAP/Arg_de-COase"/>
</dbReference>
<keyword evidence="3 4" id="KW-0663">Pyridoxal phosphate</keyword>
<keyword evidence="7" id="KW-1185">Reference proteome</keyword>
<dbReference type="Gene3D" id="3.20.20.10">
    <property type="entry name" value="Alanine racemase"/>
    <property type="match status" value="1"/>
</dbReference>
<organism evidence="6 7">
    <name type="scientific">Vibrio tapetis subsp. tapetis</name>
    <dbReference type="NCBI Taxonomy" id="1671868"/>
    <lineage>
        <taxon>Bacteria</taxon>
        <taxon>Pseudomonadati</taxon>
        <taxon>Pseudomonadota</taxon>
        <taxon>Gammaproteobacteria</taxon>
        <taxon>Vibrionales</taxon>
        <taxon>Vibrionaceae</taxon>
        <taxon>Vibrio</taxon>
    </lineage>
</organism>
<evidence type="ECO:0000256" key="2">
    <source>
        <dbReference type="ARBA" id="ARBA00011738"/>
    </source>
</evidence>
<dbReference type="PRINTS" id="PR01179">
    <property type="entry name" value="ODADCRBXLASE"/>
</dbReference>
<dbReference type="OrthoDB" id="9802147at2"/>
<dbReference type="SUPFAM" id="SSF50621">
    <property type="entry name" value="Alanine racemase C-terminal domain-like"/>
    <property type="match status" value="1"/>
</dbReference>
<dbReference type="InterPro" id="IPR022657">
    <property type="entry name" value="De-COase2_CS"/>
</dbReference>
<dbReference type="CDD" id="cd06843">
    <property type="entry name" value="PLPDE_III_PvsE_like"/>
    <property type="match status" value="1"/>
</dbReference>
<dbReference type="EMBL" id="LT960611">
    <property type="protein sequence ID" value="SON51419.1"/>
    <property type="molecule type" value="Genomic_DNA"/>
</dbReference>
<dbReference type="InterPro" id="IPR029066">
    <property type="entry name" value="PLP-binding_barrel"/>
</dbReference>
<dbReference type="Proteomes" id="UP000235828">
    <property type="component" value="Chromosome A"/>
</dbReference>
<dbReference type="PANTHER" id="PTHR43727">
    <property type="entry name" value="DIAMINOPIMELATE DECARBOXYLASE"/>
    <property type="match status" value="1"/>
</dbReference>
<dbReference type="AlphaFoldDB" id="A0A2N8ZHN5"/>
<dbReference type="SUPFAM" id="SSF51419">
    <property type="entry name" value="PLP-binding barrel"/>
    <property type="match status" value="1"/>
</dbReference>
<comment type="subunit">
    <text evidence="2">Homodimer.</text>
</comment>
<evidence type="ECO:0000313" key="7">
    <source>
        <dbReference type="Proteomes" id="UP000235828"/>
    </source>
</evidence>
<proteinExistence type="predicted"/>
<evidence type="ECO:0000259" key="5">
    <source>
        <dbReference type="Pfam" id="PF02784"/>
    </source>
</evidence>
<protein>
    <submittedName>
        <fullName evidence="6">Diaminopimelate decarboxylase</fullName>
    </submittedName>
</protein>
<name>A0A2N8ZHN5_9VIBR</name>